<dbReference type="EMBL" id="MSFU01000029">
    <property type="protein sequence ID" value="PWY64890.1"/>
    <property type="molecule type" value="Genomic_DNA"/>
</dbReference>
<sequence>MRILPPYFLRNELIDFYYTSYATDVGTGDWTDACNSVRNQSRFQIKGLLPLGLLHGFCHSRSMESELVKNYFPSPLRPLSRPLKSLPIGVAVAADRHPAHQMLYSSAIVVGFPKYRFNSLRGLDPSRNRVVSQKKSTLQAEIGMSMSLVVHRASVSARIMQPSTHNLKSWMHVLLDRRQ</sequence>
<dbReference type="RefSeq" id="XP_025384208.1">
    <property type="nucleotide sequence ID" value="XM_025526068.1"/>
</dbReference>
<protein>
    <submittedName>
        <fullName evidence="1">Uncharacterized protein</fullName>
    </submittedName>
</protein>
<name>A0A317UY15_ASPEC</name>
<dbReference type="VEuPathDB" id="FungiDB:BO83DRAFT_126432"/>
<organism evidence="1 2">
    <name type="scientific">Aspergillus eucalypticola (strain CBS 122712 / IBT 29274)</name>
    <dbReference type="NCBI Taxonomy" id="1448314"/>
    <lineage>
        <taxon>Eukaryota</taxon>
        <taxon>Fungi</taxon>
        <taxon>Dikarya</taxon>
        <taxon>Ascomycota</taxon>
        <taxon>Pezizomycotina</taxon>
        <taxon>Eurotiomycetes</taxon>
        <taxon>Eurotiomycetidae</taxon>
        <taxon>Eurotiales</taxon>
        <taxon>Aspergillaceae</taxon>
        <taxon>Aspergillus</taxon>
        <taxon>Aspergillus subgen. Circumdati</taxon>
    </lineage>
</organism>
<evidence type="ECO:0000313" key="1">
    <source>
        <dbReference type="EMBL" id="PWY64890.1"/>
    </source>
</evidence>
<accession>A0A317UY15</accession>
<keyword evidence="2" id="KW-1185">Reference proteome</keyword>
<dbReference type="Proteomes" id="UP000246171">
    <property type="component" value="Unassembled WGS sequence"/>
</dbReference>
<evidence type="ECO:0000313" key="2">
    <source>
        <dbReference type="Proteomes" id="UP000246171"/>
    </source>
</evidence>
<dbReference type="AlphaFoldDB" id="A0A317UY15"/>
<gene>
    <name evidence="1" type="ORF">BO83DRAFT_126432</name>
</gene>
<proteinExistence type="predicted"/>
<dbReference type="GeneID" id="37048030"/>
<reference evidence="1" key="1">
    <citation type="submission" date="2016-12" db="EMBL/GenBank/DDBJ databases">
        <title>The genomes of Aspergillus section Nigri reveals drivers in fungal speciation.</title>
        <authorList>
            <consortium name="DOE Joint Genome Institute"/>
            <person name="Vesth T.C."/>
            <person name="Nybo J."/>
            <person name="Theobald S."/>
            <person name="Brandl J."/>
            <person name="Frisvad J.C."/>
            <person name="Nielsen K.F."/>
            <person name="Lyhne E.K."/>
            <person name="Kogle M.E."/>
            <person name="Kuo A."/>
            <person name="Riley R."/>
            <person name="Clum A."/>
            <person name="Nolan M."/>
            <person name="Lipzen A."/>
            <person name="Salamov A."/>
            <person name="Henrissat B."/>
            <person name="Wiebenga A."/>
            <person name="De vries R.P."/>
            <person name="Grigoriev I.V."/>
            <person name="Mortensen U.H."/>
            <person name="Andersen M.R."/>
            <person name="Baker S.E."/>
        </authorList>
    </citation>
    <scope>NUCLEOTIDE SEQUENCE</scope>
    <source>
        <strain evidence="1">CBS 122712</strain>
    </source>
</reference>
<comment type="caution">
    <text evidence="1">The sequence shown here is derived from an EMBL/GenBank/DDBJ whole genome shotgun (WGS) entry which is preliminary data.</text>
</comment>